<protein>
    <submittedName>
        <fullName evidence="1">Histidine kinase</fullName>
    </submittedName>
</protein>
<keyword evidence="1" id="KW-0418">Kinase</keyword>
<dbReference type="RefSeq" id="WP_305928639.1">
    <property type="nucleotide sequence ID" value="NZ_JAVAIL010000001.1"/>
</dbReference>
<dbReference type="GO" id="GO:0016301">
    <property type="term" value="F:kinase activity"/>
    <property type="evidence" value="ECO:0007669"/>
    <property type="project" value="UniProtKB-KW"/>
</dbReference>
<accession>A0ABT9H5J4</accession>
<dbReference type="SUPFAM" id="SSF52172">
    <property type="entry name" value="CheY-like"/>
    <property type="match status" value="1"/>
</dbReference>
<sequence length="122" mass="12926">MTEQNAILLFVEDRPLLSSLQFSLAIEGFEVVDGTAGEAEAFHPSLAAALVIDQSYLEDGLAALRSLRLQGCELPAITLATNPTVSLRASAAALGAELIEKPLMGDDLSYAIRALLENRKAA</sequence>
<comment type="caution">
    <text evidence="1">The sequence shown here is derived from an EMBL/GenBank/DDBJ whole genome shotgun (WGS) entry which is preliminary data.</text>
</comment>
<keyword evidence="2" id="KW-1185">Reference proteome</keyword>
<dbReference type="Gene3D" id="3.40.50.2300">
    <property type="match status" value="1"/>
</dbReference>
<evidence type="ECO:0000313" key="1">
    <source>
        <dbReference type="EMBL" id="MDP4538508.1"/>
    </source>
</evidence>
<gene>
    <name evidence="1" type="ORF">Q9K01_02580</name>
</gene>
<dbReference type="EMBL" id="JAVAIL010000001">
    <property type="protein sequence ID" value="MDP4538508.1"/>
    <property type="molecule type" value="Genomic_DNA"/>
</dbReference>
<dbReference type="InterPro" id="IPR011006">
    <property type="entry name" value="CheY-like_superfamily"/>
</dbReference>
<dbReference type="Proteomes" id="UP001235664">
    <property type="component" value="Unassembled WGS sequence"/>
</dbReference>
<proteinExistence type="predicted"/>
<evidence type="ECO:0000313" key="2">
    <source>
        <dbReference type="Proteomes" id="UP001235664"/>
    </source>
</evidence>
<keyword evidence="1" id="KW-0808">Transferase</keyword>
<reference evidence="1 2" key="1">
    <citation type="submission" date="2023-08" db="EMBL/GenBank/DDBJ databases">
        <title>genomic of DY56.</title>
        <authorList>
            <person name="Wang Y."/>
        </authorList>
    </citation>
    <scope>NUCLEOTIDE SEQUENCE [LARGE SCALE GENOMIC DNA]</scope>
    <source>
        <strain evidence="1 2">DY56-A-20</strain>
    </source>
</reference>
<name>A0ABT9H5J4_9SPHN</name>
<organism evidence="1 2">
    <name type="scientific">Qipengyuania benthica</name>
    <dbReference type="NCBI Taxonomy" id="3067651"/>
    <lineage>
        <taxon>Bacteria</taxon>
        <taxon>Pseudomonadati</taxon>
        <taxon>Pseudomonadota</taxon>
        <taxon>Alphaproteobacteria</taxon>
        <taxon>Sphingomonadales</taxon>
        <taxon>Erythrobacteraceae</taxon>
        <taxon>Qipengyuania</taxon>
    </lineage>
</organism>